<dbReference type="InterPro" id="IPR014729">
    <property type="entry name" value="Rossmann-like_a/b/a_fold"/>
</dbReference>
<dbReference type="EMBL" id="CM001403">
    <property type="protein sequence ID" value="EHQ31172.1"/>
    <property type="molecule type" value="Genomic_DNA"/>
</dbReference>
<dbReference type="Proteomes" id="UP000002774">
    <property type="component" value="Chromosome"/>
</dbReference>
<evidence type="ECO:0008006" key="3">
    <source>
        <dbReference type="Google" id="ProtNLM"/>
    </source>
</evidence>
<name>H1YBB8_9SPHI</name>
<dbReference type="HOGENOM" id="CLU_049301_2_4_10"/>
<evidence type="ECO:0000313" key="2">
    <source>
        <dbReference type="Proteomes" id="UP000002774"/>
    </source>
</evidence>
<protein>
    <recommendedName>
        <fullName evidence="3">UspA domain-containing protein</fullName>
    </recommendedName>
</protein>
<dbReference type="AlphaFoldDB" id="H1YBB8"/>
<organism evidence="1 2">
    <name type="scientific">Mucilaginibacter paludis DSM 18603</name>
    <dbReference type="NCBI Taxonomy" id="714943"/>
    <lineage>
        <taxon>Bacteria</taxon>
        <taxon>Pseudomonadati</taxon>
        <taxon>Bacteroidota</taxon>
        <taxon>Sphingobacteriia</taxon>
        <taxon>Sphingobacteriales</taxon>
        <taxon>Sphingobacteriaceae</taxon>
        <taxon>Mucilaginibacter</taxon>
    </lineage>
</organism>
<dbReference type="Gene3D" id="3.40.50.620">
    <property type="entry name" value="HUPs"/>
    <property type="match status" value="2"/>
</dbReference>
<evidence type="ECO:0000313" key="1">
    <source>
        <dbReference type="EMBL" id="EHQ31172.1"/>
    </source>
</evidence>
<keyword evidence="2" id="KW-1185">Reference proteome</keyword>
<dbReference type="SUPFAM" id="SSF52402">
    <property type="entry name" value="Adenine nucleotide alpha hydrolases-like"/>
    <property type="match status" value="2"/>
</dbReference>
<gene>
    <name evidence="1" type="ORF">Mucpa_7129</name>
</gene>
<dbReference type="RefSeq" id="WP_008513428.1">
    <property type="nucleotide sequence ID" value="NZ_CM001403.1"/>
</dbReference>
<proteinExistence type="predicted"/>
<accession>H1YBB8</accession>
<reference evidence="1" key="1">
    <citation type="submission" date="2011-09" db="EMBL/GenBank/DDBJ databases">
        <title>The permanent draft genome of Mucilaginibacter paludis DSM 18603.</title>
        <authorList>
            <consortium name="US DOE Joint Genome Institute (JGI-PGF)"/>
            <person name="Lucas S."/>
            <person name="Han J."/>
            <person name="Lapidus A."/>
            <person name="Bruce D."/>
            <person name="Goodwin L."/>
            <person name="Pitluck S."/>
            <person name="Peters L."/>
            <person name="Kyrpides N."/>
            <person name="Mavromatis K."/>
            <person name="Ivanova N."/>
            <person name="Mikhailova N."/>
            <person name="Held B."/>
            <person name="Detter J.C."/>
            <person name="Tapia R."/>
            <person name="Han C."/>
            <person name="Land M."/>
            <person name="Hauser L."/>
            <person name="Markowitz V."/>
            <person name="Cheng J.-F."/>
            <person name="Hugenholtz P."/>
            <person name="Woyke T."/>
            <person name="Wu D."/>
            <person name="Tindall B."/>
            <person name="Brambilla E."/>
            <person name="Klenk H.-P."/>
            <person name="Eisen J.A."/>
        </authorList>
    </citation>
    <scope>NUCLEOTIDE SEQUENCE [LARGE SCALE GENOMIC DNA]</scope>
    <source>
        <strain evidence="1">DSM 18603</strain>
    </source>
</reference>
<sequence>MKTILLLTDFSENADHAAQSALMLCSRLHNNLLLFNNLCGATVSEGYVGSQWLQDSLPECEPERYLNLQKTAEFIEQQAVNLKRGQYKPNVSVDCGAGNIGENVENIMQSNDIEFALMGGGVNCTLEQILNDNNTSTVIDYISRPLIIVPQPSTLDKLKKVTFATGFNESDINAIRYICKLGSVFGFQLDIVHVDPLDKKGEIQDEIEANFKKQVTELNYPQITFNAVKGKDVVKRLIRLCEESESELLSVVYYDQSFFIRMLHQSTAKKVLNYQKVPLMILPAKMCN</sequence>
<dbReference type="OrthoDB" id="789733at2"/>
<dbReference type="STRING" id="714943.Mucpa_7129"/>
<dbReference type="eggNOG" id="COG0589">
    <property type="taxonomic scope" value="Bacteria"/>
</dbReference>